<feature type="domain" description="Carboxylesterase type B" evidence="1">
    <location>
        <begin position="361"/>
        <end position="486"/>
    </location>
</feature>
<name>A0A2G9UMJ2_TELCI</name>
<feature type="domain" description="Carboxylesterase type B" evidence="1">
    <location>
        <begin position="44"/>
        <end position="339"/>
    </location>
</feature>
<dbReference type="OrthoDB" id="3200163at2759"/>
<dbReference type="EMBL" id="KZ346102">
    <property type="protein sequence ID" value="PIO70952.1"/>
    <property type="molecule type" value="Genomic_DNA"/>
</dbReference>
<gene>
    <name evidence="2" type="ORF">TELCIR_07162</name>
</gene>
<evidence type="ECO:0000313" key="2">
    <source>
        <dbReference type="EMBL" id="PIO70952.1"/>
    </source>
</evidence>
<proteinExistence type="predicted"/>
<protein>
    <submittedName>
        <fullName evidence="2">Carboxylesterase</fullName>
    </submittedName>
</protein>
<dbReference type="PANTHER" id="PTHR44590">
    <property type="entry name" value="CARBOXYLIC ESTER HYDROLASE-RELATED"/>
    <property type="match status" value="1"/>
</dbReference>
<dbReference type="Gene3D" id="3.40.50.1820">
    <property type="entry name" value="alpha/beta hydrolase"/>
    <property type="match status" value="2"/>
</dbReference>
<accession>A0A2G9UMJ2</accession>
<organism evidence="2 3">
    <name type="scientific">Teladorsagia circumcincta</name>
    <name type="common">Brown stomach worm</name>
    <name type="synonym">Ostertagia circumcincta</name>
    <dbReference type="NCBI Taxonomy" id="45464"/>
    <lineage>
        <taxon>Eukaryota</taxon>
        <taxon>Metazoa</taxon>
        <taxon>Ecdysozoa</taxon>
        <taxon>Nematoda</taxon>
        <taxon>Chromadorea</taxon>
        <taxon>Rhabditida</taxon>
        <taxon>Rhabditina</taxon>
        <taxon>Rhabditomorpha</taxon>
        <taxon>Strongyloidea</taxon>
        <taxon>Trichostrongylidae</taxon>
        <taxon>Teladorsagia</taxon>
    </lineage>
</organism>
<dbReference type="SUPFAM" id="SSF53474">
    <property type="entry name" value="alpha/beta-Hydrolases"/>
    <property type="match status" value="1"/>
</dbReference>
<reference evidence="2 3" key="1">
    <citation type="submission" date="2015-09" db="EMBL/GenBank/DDBJ databases">
        <title>Draft genome of the parasitic nematode Teladorsagia circumcincta isolate WARC Sus (inbred).</title>
        <authorList>
            <person name="Mitreva M."/>
        </authorList>
    </citation>
    <scope>NUCLEOTIDE SEQUENCE [LARGE SCALE GENOMIC DNA]</scope>
    <source>
        <strain evidence="2 3">S</strain>
    </source>
</reference>
<evidence type="ECO:0000259" key="1">
    <source>
        <dbReference type="Pfam" id="PF00135"/>
    </source>
</evidence>
<sequence length="659" mass="74402">MDGKIGVLDGIRSEILSVKTERSGFSKLLTMGIQWSGAQPCGDSRVVKTKFGSVLGRRFSFDKREVDAFQGIPFASPPVGQLRFQKPVWPQPWDGVKETKGFAARGIQKDPFFFEKMKMGKMSEDNLYLNVFTPVWNPEGGSGFPVMVFIHGGGFVSDSSIKYGDVGICQHLCTKDVVVVTIQYRLGLLGFFSTGDEHCPGNFALWDQTLALRWIQENIEFFSGDPNNVTVMGQSAGGASVDLLSICPHSRDLFHKVIPMAGNASCSWAIHNDMVEECRKFAERNGIHETRDSKKMIDALRALPSSKFALSLMDNMGKPSVASSCAVGPRLDFDFIPKDHSVGAIMEYIAQLVPEKEYPREFKKFREELFEKLVSNPAITLEVMRALSEALGDLFVNVGVQTTILETLEAHDAPVYFYSFDYYNPKSWGPLAMRWPFKDATHCTELAYIFAVGIIWHYDFNHDDKKMLELTTRMWTNFAKYGCNDQHYTYGDEEHKRDQGGPPQLAFPSMTTEISENHHAQQDSCHKSSDMGDLSKMGSEQCVDTTRGAGEKDISERLPERSQEKCSIHGIQKVPNLPKRERRITNSPLQICRWDKSIVIQVELKKKLEEFENKRIRYGVNQHRQPAKLRLLGQTIHDCSGIAEPAAIIRKMFLCEKKV</sequence>
<dbReference type="AlphaFoldDB" id="A0A2G9UMJ2"/>
<evidence type="ECO:0000313" key="3">
    <source>
        <dbReference type="Proteomes" id="UP000230423"/>
    </source>
</evidence>
<dbReference type="InterPro" id="IPR002018">
    <property type="entry name" value="CarbesteraseB"/>
</dbReference>
<keyword evidence="3" id="KW-1185">Reference proteome</keyword>
<dbReference type="Pfam" id="PF00135">
    <property type="entry name" value="COesterase"/>
    <property type="match status" value="2"/>
</dbReference>
<dbReference type="InterPro" id="IPR029058">
    <property type="entry name" value="AB_hydrolase_fold"/>
</dbReference>
<dbReference type="Proteomes" id="UP000230423">
    <property type="component" value="Unassembled WGS sequence"/>
</dbReference>
<dbReference type="PANTHER" id="PTHR44590:SF3">
    <property type="entry name" value="CARBOXYLESTERASE TYPE B DOMAIN-CONTAINING PROTEIN"/>
    <property type="match status" value="1"/>
</dbReference>